<sequence length="60" mass="7039">MFYEMISLPLLHINHIYVECKVVHWVKLRHRVPVKPSKDLGRANFGIWEVGSILSKPLKD</sequence>
<dbReference type="EMBL" id="GEDG01027487">
    <property type="protein sequence ID" value="JAP13815.1"/>
    <property type="molecule type" value="Transcribed_RNA"/>
</dbReference>
<dbReference type="EMBL" id="GEDG01026411">
    <property type="protein sequence ID" value="JAP14552.1"/>
    <property type="molecule type" value="Transcribed_RNA"/>
</dbReference>
<protein>
    <submittedName>
        <fullName evidence="1">Putative ovule protein</fullName>
    </submittedName>
</protein>
<name>A0A0V0H1B8_SOLCH</name>
<accession>A0A0V0H1B8</accession>
<proteinExistence type="predicted"/>
<organism evidence="1">
    <name type="scientific">Solanum chacoense</name>
    <name type="common">Chaco potato</name>
    <dbReference type="NCBI Taxonomy" id="4108"/>
    <lineage>
        <taxon>Eukaryota</taxon>
        <taxon>Viridiplantae</taxon>
        <taxon>Streptophyta</taxon>
        <taxon>Embryophyta</taxon>
        <taxon>Tracheophyta</taxon>
        <taxon>Spermatophyta</taxon>
        <taxon>Magnoliopsida</taxon>
        <taxon>eudicotyledons</taxon>
        <taxon>Gunneridae</taxon>
        <taxon>Pentapetalae</taxon>
        <taxon>asterids</taxon>
        <taxon>lamiids</taxon>
        <taxon>Solanales</taxon>
        <taxon>Solanaceae</taxon>
        <taxon>Solanoideae</taxon>
        <taxon>Solaneae</taxon>
        <taxon>Solanum</taxon>
    </lineage>
</organism>
<dbReference type="AlphaFoldDB" id="A0A0V0H1B8"/>
<reference evidence="1" key="1">
    <citation type="submission" date="2015-12" db="EMBL/GenBank/DDBJ databases">
        <title>Gene expression during late stages of embryo sac development: a critical building block for successful pollen-pistil interactions.</title>
        <authorList>
            <person name="Liu Y."/>
            <person name="Joly V."/>
            <person name="Sabar M."/>
            <person name="Matton D.P."/>
        </authorList>
    </citation>
    <scope>NUCLEOTIDE SEQUENCE</scope>
</reference>
<evidence type="ECO:0000313" key="1">
    <source>
        <dbReference type="EMBL" id="JAP13815.1"/>
    </source>
</evidence>